<reference evidence="1 2" key="1">
    <citation type="submission" date="2019-05" db="EMBL/GenBank/DDBJ databases">
        <title>Emergence of the Ug99 lineage of the wheat stem rust pathogen through somatic hybridization.</title>
        <authorList>
            <person name="Li F."/>
            <person name="Upadhyaya N.M."/>
            <person name="Sperschneider J."/>
            <person name="Matny O."/>
            <person name="Nguyen-Phuc H."/>
            <person name="Mago R."/>
            <person name="Raley C."/>
            <person name="Miller M.E."/>
            <person name="Silverstein K.A.T."/>
            <person name="Henningsen E."/>
            <person name="Hirsch C.D."/>
            <person name="Visser B."/>
            <person name="Pretorius Z.A."/>
            <person name="Steffenson B.J."/>
            <person name="Schwessinger B."/>
            <person name="Dodds P.N."/>
            <person name="Figueroa M."/>
        </authorList>
    </citation>
    <scope>NUCLEOTIDE SEQUENCE [LARGE SCALE GENOMIC DNA]</scope>
    <source>
        <strain evidence="1 2">Ug99</strain>
    </source>
</reference>
<sequence>MLVPCLDLHPHWVRPTSPSQAFCALDRRPDPCSTRTPSPPYTFPSSSSSSSFFDFDFFAYGISAHWSRARPRFFGVYPN</sequence>
<evidence type="ECO:0000313" key="2">
    <source>
        <dbReference type="Proteomes" id="UP000325313"/>
    </source>
</evidence>
<name>A0A5B0M373_PUCGR</name>
<protein>
    <submittedName>
        <fullName evidence="1">Uncharacterized protein</fullName>
    </submittedName>
</protein>
<accession>A0A5B0M373</accession>
<evidence type="ECO:0000313" key="1">
    <source>
        <dbReference type="EMBL" id="KAA1070961.1"/>
    </source>
</evidence>
<dbReference type="EMBL" id="VDEP01000482">
    <property type="protein sequence ID" value="KAA1070961.1"/>
    <property type="molecule type" value="Genomic_DNA"/>
</dbReference>
<proteinExistence type="predicted"/>
<comment type="caution">
    <text evidence="1">The sequence shown here is derived from an EMBL/GenBank/DDBJ whole genome shotgun (WGS) entry which is preliminary data.</text>
</comment>
<gene>
    <name evidence="1" type="ORF">PGTUg99_013594</name>
</gene>
<dbReference type="Proteomes" id="UP000325313">
    <property type="component" value="Unassembled WGS sequence"/>
</dbReference>
<dbReference type="AlphaFoldDB" id="A0A5B0M373"/>
<organism evidence="1 2">
    <name type="scientific">Puccinia graminis f. sp. tritici</name>
    <dbReference type="NCBI Taxonomy" id="56615"/>
    <lineage>
        <taxon>Eukaryota</taxon>
        <taxon>Fungi</taxon>
        <taxon>Dikarya</taxon>
        <taxon>Basidiomycota</taxon>
        <taxon>Pucciniomycotina</taxon>
        <taxon>Pucciniomycetes</taxon>
        <taxon>Pucciniales</taxon>
        <taxon>Pucciniaceae</taxon>
        <taxon>Puccinia</taxon>
    </lineage>
</organism>